<gene>
    <name evidence="1" type="ORF">WISP_107722</name>
</gene>
<evidence type="ECO:0000313" key="1">
    <source>
        <dbReference type="EMBL" id="KAJ7410528.1"/>
    </source>
</evidence>
<name>A0ABQ9D1W4_9PASS</name>
<accession>A0ABQ9D1W4</accession>
<dbReference type="EMBL" id="WHWB01034400">
    <property type="protein sequence ID" value="KAJ7410528.1"/>
    <property type="molecule type" value="Genomic_DNA"/>
</dbReference>
<protein>
    <submittedName>
        <fullName evidence="1">Uncharacterized protein</fullName>
    </submittedName>
</protein>
<sequence length="104" mass="11528">MEEFTLICICQGSLTDGFMVPLIASTELLRVGEPVKNKESSFMFCVQLAQFLATQRAWVDERHGDDSIVSDELNNPAVRVFGLHGPEETGMAQTISVRKEVTLP</sequence>
<evidence type="ECO:0000313" key="2">
    <source>
        <dbReference type="Proteomes" id="UP001145742"/>
    </source>
</evidence>
<reference evidence="1" key="1">
    <citation type="submission" date="2019-10" db="EMBL/GenBank/DDBJ databases">
        <authorList>
            <person name="Soares A.E.R."/>
            <person name="Aleixo A."/>
            <person name="Schneider P."/>
            <person name="Miyaki C.Y."/>
            <person name="Schneider M.P."/>
            <person name="Mello C."/>
            <person name="Vasconcelos A.T.R."/>
        </authorList>
    </citation>
    <scope>NUCLEOTIDE SEQUENCE</scope>
    <source>
        <tissue evidence="1">Muscle</tissue>
    </source>
</reference>
<dbReference type="Proteomes" id="UP001145742">
    <property type="component" value="Unassembled WGS sequence"/>
</dbReference>
<comment type="caution">
    <text evidence="1">The sequence shown here is derived from an EMBL/GenBank/DDBJ whole genome shotgun (WGS) entry which is preliminary data.</text>
</comment>
<keyword evidence="2" id="KW-1185">Reference proteome</keyword>
<organism evidence="1 2">
    <name type="scientific">Willisornis vidua</name>
    <name type="common">Xingu scale-backed antbird</name>
    <dbReference type="NCBI Taxonomy" id="1566151"/>
    <lineage>
        <taxon>Eukaryota</taxon>
        <taxon>Metazoa</taxon>
        <taxon>Chordata</taxon>
        <taxon>Craniata</taxon>
        <taxon>Vertebrata</taxon>
        <taxon>Euteleostomi</taxon>
        <taxon>Archelosauria</taxon>
        <taxon>Archosauria</taxon>
        <taxon>Dinosauria</taxon>
        <taxon>Saurischia</taxon>
        <taxon>Theropoda</taxon>
        <taxon>Coelurosauria</taxon>
        <taxon>Aves</taxon>
        <taxon>Neognathae</taxon>
        <taxon>Neoaves</taxon>
        <taxon>Telluraves</taxon>
        <taxon>Australaves</taxon>
        <taxon>Passeriformes</taxon>
        <taxon>Thamnophilidae</taxon>
        <taxon>Willisornis</taxon>
    </lineage>
</organism>
<proteinExistence type="predicted"/>